<dbReference type="RefSeq" id="WP_051445967.1">
    <property type="nucleotide sequence ID" value="NZ_BAAAYP010000012.1"/>
</dbReference>
<dbReference type="InterPro" id="IPR000835">
    <property type="entry name" value="HTH_MarR-typ"/>
</dbReference>
<dbReference type="InterPro" id="IPR036388">
    <property type="entry name" value="WH-like_DNA-bd_sf"/>
</dbReference>
<dbReference type="Proteomes" id="UP001163947">
    <property type="component" value="Chromosome"/>
</dbReference>
<reference evidence="3 5" key="1">
    <citation type="journal article" date="2018" name="Biodegradation">
        <title>1,4-Dioxane degradation characteristics of Rhodococcus aetherivorans JCM 14343.</title>
        <authorList>
            <person name="Inoue D."/>
            <person name="Tsunoda T."/>
            <person name="Yamamoto N."/>
            <person name="Ike M."/>
            <person name="Sei K."/>
        </authorList>
    </citation>
    <scope>NUCLEOTIDE SEQUENCE [LARGE SCALE GENOMIC DNA]</scope>
    <source>
        <strain evidence="3 5">JCM 14343</strain>
    </source>
</reference>
<protein>
    <submittedName>
        <fullName evidence="4">MarR family transcriptional regulator</fullName>
    </submittedName>
    <submittedName>
        <fullName evidence="3">Transcriptional regulator, MarR family</fullName>
    </submittedName>
</protein>
<evidence type="ECO:0000313" key="3">
    <source>
        <dbReference type="EMBL" id="GES38818.1"/>
    </source>
</evidence>
<reference evidence="4" key="3">
    <citation type="submission" date="2022-09" db="EMBL/GenBank/DDBJ databases">
        <title>The genome sequence of Rhodococcus aetherivorans N1.</title>
        <authorList>
            <person name="Jiang W."/>
        </authorList>
    </citation>
    <scope>NUCLEOTIDE SEQUENCE</scope>
    <source>
        <strain evidence="4">N1</strain>
    </source>
</reference>
<evidence type="ECO:0000256" key="1">
    <source>
        <dbReference type="SAM" id="MobiDB-lite"/>
    </source>
</evidence>
<feature type="domain" description="HTH marR-type" evidence="2">
    <location>
        <begin position="7"/>
        <end position="44"/>
    </location>
</feature>
<sequence length="106" mass="11522">MTRHGSRDLVRVLGLQSSNVSATVRSLVQLGLVARTSNPRDGRSHPLHRTPPPLAERNDHLIRRMWITGVARLLSEMEPDDAAALVAVAPLLERLAALSADHPLVG</sequence>
<dbReference type="Pfam" id="PF12802">
    <property type="entry name" value="MarR_2"/>
    <property type="match status" value="1"/>
</dbReference>
<keyword evidence="5" id="KW-1185">Reference proteome</keyword>
<name>A0AA46S914_9NOCA</name>
<evidence type="ECO:0000313" key="6">
    <source>
        <dbReference type="Proteomes" id="UP001163947"/>
    </source>
</evidence>
<dbReference type="AlphaFoldDB" id="A0AA46S914"/>
<dbReference type="GeneID" id="83622330"/>
<dbReference type="GO" id="GO:0003700">
    <property type="term" value="F:DNA-binding transcription factor activity"/>
    <property type="evidence" value="ECO:0007669"/>
    <property type="project" value="InterPro"/>
</dbReference>
<dbReference type="EMBL" id="BLAH01000103">
    <property type="protein sequence ID" value="GES38818.1"/>
    <property type="molecule type" value="Genomic_DNA"/>
</dbReference>
<evidence type="ECO:0000313" key="5">
    <source>
        <dbReference type="Proteomes" id="UP000325466"/>
    </source>
</evidence>
<accession>A0AA46S914</accession>
<reference evidence="3" key="2">
    <citation type="submission" date="2019-10" db="EMBL/GenBank/DDBJ databases">
        <title>Draft genome sequence of Rhodococcus aetherivorans JCM 14343.</title>
        <authorList>
            <person name="Inoue D."/>
            <person name="Nakazawa M."/>
            <person name="Yamamoto N."/>
            <person name="Sei K."/>
            <person name="Ike M."/>
        </authorList>
    </citation>
    <scope>NUCLEOTIDE SEQUENCE</scope>
    <source>
        <strain evidence="3">JCM 14343</strain>
    </source>
</reference>
<evidence type="ECO:0000313" key="4">
    <source>
        <dbReference type="EMBL" id="UYF92360.1"/>
    </source>
</evidence>
<feature type="region of interest" description="Disordered" evidence="1">
    <location>
        <begin position="35"/>
        <end position="55"/>
    </location>
</feature>
<dbReference type="InterPro" id="IPR036390">
    <property type="entry name" value="WH_DNA-bd_sf"/>
</dbReference>
<evidence type="ECO:0000259" key="2">
    <source>
        <dbReference type="Pfam" id="PF12802"/>
    </source>
</evidence>
<dbReference type="Gene3D" id="1.10.10.10">
    <property type="entry name" value="Winged helix-like DNA-binding domain superfamily/Winged helix DNA-binding domain"/>
    <property type="match status" value="1"/>
</dbReference>
<organism evidence="4 6">
    <name type="scientific">Rhodococcus aetherivorans</name>
    <dbReference type="NCBI Taxonomy" id="191292"/>
    <lineage>
        <taxon>Bacteria</taxon>
        <taxon>Bacillati</taxon>
        <taxon>Actinomycetota</taxon>
        <taxon>Actinomycetes</taxon>
        <taxon>Mycobacteriales</taxon>
        <taxon>Nocardiaceae</taxon>
        <taxon>Rhodococcus</taxon>
    </lineage>
</organism>
<dbReference type="EMBL" id="CP106982">
    <property type="protein sequence ID" value="UYF92360.1"/>
    <property type="molecule type" value="Genomic_DNA"/>
</dbReference>
<gene>
    <name evidence="4" type="ORF">OCS65_17895</name>
    <name evidence="3" type="ORF">RAJCM14343_4086</name>
</gene>
<dbReference type="SUPFAM" id="SSF46785">
    <property type="entry name" value="Winged helix' DNA-binding domain"/>
    <property type="match status" value="1"/>
</dbReference>
<dbReference type="Proteomes" id="UP000325466">
    <property type="component" value="Unassembled WGS sequence"/>
</dbReference>
<proteinExistence type="predicted"/>